<dbReference type="InterPro" id="IPR029062">
    <property type="entry name" value="Class_I_gatase-like"/>
</dbReference>
<dbReference type="Pfam" id="PF04204">
    <property type="entry name" value="HTS"/>
    <property type="match status" value="1"/>
</dbReference>
<dbReference type="EMBL" id="AYYN01000052">
    <property type="protein sequence ID" value="KRM75988.1"/>
    <property type="molecule type" value="Genomic_DNA"/>
</dbReference>
<keyword evidence="1 4" id="KW-0028">Amino-acid biosynthesis</keyword>
<dbReference type="PIRSF" id="PIRSF000450">
    <property type="entry name" value="H_ser_succinyltr"/>
    <property type="match status" value="1"/>
</dbReference>
<dbReference type="PANTHER" id="PTHR20919:SF0">
    <property type="entry name" value="HOMOSERINE O-SUCCINYLTRANSFERASE"/>
    <property type="match status" value="1"/>
</dbReference>
<feature type="site" description="Important for substrate specificity" evidence="4">
    <location>
        <position position="163"/>
    </location>
</feature>
<comment type="catalytic activity">
    <reaction evidence="4">
        <text>L-serine + acetyl-CoA = O-acetyl-L-serine + CoA</text>
        <dbReference type="Rhea" id="RHEA:24560"/>
        <dbReference type="ChEBI" id="CHEBI:33384"/>
        <dbReference type="ChEBI" id="CHEBI:57287"/>
        <dbReference type="ChEBI" id="CHEBI:57288"/>
        <dbReference type="ChEBI" id="CHEBI:58340"/>
        <dbReference type="EC" id="2.3.1.30"/>
    </reaction>
</comment>
<dbReference type="AlphaFoldDB" id="A0A0R2BE19"/>
<evidence type="ECO:0000256" key="4">
    <source>
        <dbReference type="HAMAP-Rule" id="MF_00295"/>
    </source>
</evidence>
<keyword evidence="2 4" id="KW-0808">Transferase</keyword>
<name>A0A0R2BE19_9LACO</name>
<dbReference type="GO" id="GO:0005737">
    <property type="term" value="C:cytoplasm"/>
    <property type="evidence" value="ECO:0007669"/>
    <property type="project" value="UniProtKB-SubCell"/>
</dbReference>
<protein>
    <recommendedName>
        <fullName evidence="4">Serine O-acetyltransferase</fullName>
        <shortName evidence="4">SAT</shortName>
        <ecNumber evidence="4">2.3.1.30</ecNumber>
    </recommendedName>
</protein>
<feature type="active site" evidence="4">
    <location>
        <position position="208"/>
    </location>
</feature>
<dbReference type="HAMAP" id="MF_00295">
    <property type="entry name" value="MetA_acyltransf"/>
    <property type="match status" value="1"/>
</dbReference>
<evidence type="ECO:0000256" key="2">
    <source>
        <dbReference type="ARBA" id="ARBA00022679"/>
    </source>
</evidence>
<dbReference type="Gene3D" id="3.40.50.880">
    <property type="match status" value="1"/>
</dbReference>
<organism evidence="6 7">
    <name type="scientific">Ligilactobacillus murinus DSM 20452 = NBRC 14221</name>
    <dbReference type="NCBI Taxonomy" id="1423772"/>
    <lineage>
        <taxon>Bacteria</taxon>
        <taxon>Bacillati</taxon>
        <taxon>Bacillota</taxon>
        <taxon>Bacilli</taxon>
        <taxon>Lactobacillales</taxon>
        <taxon>Lactobacillaceae</taxon>
        <taxon>Ligilactobacillus</taxon>
    </lineage>
</organism>
<gene>
    <name evidence="6" type="ORF">FC48_GL001995</name>
</gene>
<evidence type="ECO:0000313" key="6">
    <source>
        <dbReference type="EMBL" id="KRM75988.1"/>
    </source>
</evidence>
<proteinExistence type="inferred from homology"/>
<dbReference type="GO" id="GO:0009001">
    <property type="term" value="F:serine O-acetyltransferase activity"/>
    <property type="evidence" value="ECO:0007669"/>
    <property type="project" value="UniProtKB-UniRule"/>
</dbReference>
<dbReference type="GO" id="GO:0006535">
    <property type="term" value="P:cysteine biosynthetic process from serine"/>
    <property type="evidence" value="ECO:0007669"/>
    <property type="project" value="UniProtKB-UniRule"/>
</dbReference>
<evidence type="ECO:0000256" key="5">
    <source>
        <dbReference type="PIRSR" id="PIRSR000450-1"/>
    </source>
</evidence>
<feature type="binding site" evidence="4">
    <location>
        <position position="135"/>
    </location>
    <ligand>
        <name>substrate</name>
    </ligand>
</feature>
<feature type="active site" description="Proton acceptor" evidence="4">
    <location>
        <position position="206"/>
    </location>
</feature>
<dbReference type="PANTHER" id="PTHR20919">
    <property type="entry name" value="HOMOSERINE O-SUCCINYLTRANSFERASE"/>
    <property type="match status" value="1"/>
</dbReference>
<dbReference type="SUPFAM" id="SSF52317">
    <property type="entry name" value="Class I glutamine amidotransferase-like"/>
    <property type="match status" value="1"/>
</dbReference>
<dbReference type="InterPro" id="IPR033752">
    <property type="entry name" value="MetA_family"/>
</dbReference>
<dbReference type="GO" id="GO:0008899">
    <property type="term" value="F:homoserine O-succinyltransferase activity"/>
    <property type="evidence" value="ECO:0007669"/>
    <property type="project" value="TreeGrafter"/>
</dbReference>
<feature type="site" description="Important for acyl-CoA specificity" evidence="4">
    <location>
        <position position="83"/>
    </location>
</feature>
<evidence type="ECO:0000313" key="7">
    <source>
        <dbReference type="Proteomes" id="UP000051612"/>
    </source>
</evidence>
<dbReference type="UniPathway" id="UPA00136">
    <property type="reaction ID" value="UER00199"/>
</dbReference>
<comment type="subcellular location">
    <subcellularLocation>
        <location evidence="4">Cytoplasm</location>
    </subcellularLocation>
</comment>
<accession>A0A0R2BE19</accession>
<dbReference type="RefSeq" id="WP_056958828.1">
    <property type="nucleotide sequence ID" value="NZ_AYYN01000052.1"/>
</dbReference>
<comment type="function">
    <text evidence="4">Transfers an acetyl group from acetyl-CoA to L-serine, forming acetyl-L-serine.</text>
</comment>
<reference evidence="6 7" key="1">
    <citation type="journal article" date="2015" name="Genome Announc.">
        <title>Expanding the biotechnology potential of lactobacilli through comparative genomics of 213 strains and associated genera.</title>
        <authorList>
            <person name="Sun Z."/>
            <person name="Harris H.M."/>
            <person name="McCann A."/>
            <person name="Guo C."/>
            <person name="Argimon S."/>
            <person name="Zhang W."/>
            <person name="Yang X."/>
            <person name="Jeffery I.B."/>
            <person name="Cooney J.C."/>
            <person name="Kagawa T.F."/>
            <person name="Liu W."/>
            <person name="Song Y."/>
            <person name="Salvetti E."/>
            <person name="Wrobel A."/>
            <person name="Rasinkangas P."/>
            <person name="Parkhill J."/>
            <person name="Rea M.C."/>
            <person name="O'Sullivan O."/>
            <person name="Ritari J."/>
            <person name="Douillard F.P."/>
            <person name="Paul Ross R."/>
            <person name="Yang R."/>
            <person name="Briner A.E."/>
            <person name="Felis G.E."/>
            <person name="de Vos W.M."/>
            <person name="Barrangou R."/>
            <person name="Klaenhammer T.R."/>
            <person name="Caufield P.W."/>
            <person name="Cui Y."/>
            <person name="Zhang H."/>
            <person name="O'Toole P.W."/>
        </authorList>
    </citation>
    <scope>NUCLEOTIDE SEQUENCE [LARGE SCALE GENOMIC DNA]</scope>
    <source>
        <strain evidence="6 7">DSM 20452</strain>
    </source>
</reference>
<dbReference type="PATRIC" id="fig|1423772.3.peg.2131"/>
<sequence length="275" mass="31645">MRTPENVLKIGVLNLMHDKLDTKRRFERVLKNSAQPVELTFFYPKDHYQDRPVPAQVAQIARPLELAEVEKLDAFIVTGAPIEKLAFAEITYINELQELFNCLAQNKLEQLYVCWGAMAAVNYFYGVDKRLLPQKLFGIYPQEVLRDSNLLTQVTPGFLAPHARYADIDLTQAKQVPELEITAISQTGEAFLLEAPTRHQTFLFSHLEYGRDALQKEYARELAADPSAKDSLARPQNYYVDGRPQFLWETLQKQFFANWLHQVAKTCQAKELIKN</sequence>
<comment type="similarity">
    <text evidence="4">Belongs to the MetA family.</text>
</comment>
<feature type="active site" description="Acyl-thioester intermediate" evidence="4 5">
    <location>
        <position position="114"/>
    </location>
</feature>
<keyword evidence="4" id="KW-0963">Cytoplasm</keyword>
<comment type="caution">
    <text evidence="6">The sequence shown here is derived from an EMBL/GenBank/DDBJ whole genome shotgun (WGS) entry which is preliminary data.</text>
</comment>
<evidence type="ECO:0000256" key="1">
    <source>
        <dbReference type="ARBA" id="ARBA00022605"/>
    </source>
</evidence>
<dbReference type="Proteomes" id="UP000051612">
    <property type="component" value="Unassembled WGS sequence"/>
</dbReference>
<evidence type="ECO:0000256" key="3">
    <source>
        <dbReference type="ARBA" id="ARBA00023315"/>
    </source>
</evidence>
<comment type="pathway">
    <text evidence="4">Amino-acid biosynthesis; L-cysteine biosynthesis; L-cysteine from L-serine: step 1/2.</text>
</comment>
<dbReference type="EC" id="2.3.1.30" evidence="4"/>
<comment type="caution">
    <text evidence="4">Lacks conserved residue(s) required for the propagation of feature annotation.</text>
</comment>
<feature type="binding site" evidence="4">
    <location>
        <position position="220"/>
    </location>
    <ligand>
        <name>substrate</name>
    </ligand>
</feature>
<keyword evidence="4" id="KW-0198">Cysteine biosynthesis</keyword>
<keyword evidence="3 4" id="KW-0012">Acyltransferase</keyword>